<dbReference type="InterPro" id="IPR020449">
    <property type="entry name" value="Tscrpt_reg_AraC-type_HTH"/>
</dbReference>
<dbReference type="SUPFAM" id="SSF46689">
    <property type="entry name" value="Homeodomain-like"/>
    <property type="match status" value="1"/>
</dbReference>
<evidence type="ECO:0000259" key="4">
    <source>
        <dbReference type="PROSITE" id="PS01124"/>
    </source>
</evidence>
<dbReference type="InterPro" id="IPR050204">
    <property type="entry name" value="AraC_XylS_family_regulators"/>
</dbReference>
<dbReference type="GO" id="GO:0003700">
    <property type="term" value="F:DNA-binding transcription factor activity"/>
    <property type="evidence" value="ECO:0007669"/>
    <property type="project" value="InterPro"/>
</dbReference>
<dbReference type="PROSITE" id="PS00041">
    <property type="entry name" value="HTH_ARAC_FAMILY_1"/>
    <property type="match status" value="1"/>
</dbReference>
<dbReference type="PANTHER" id="PTHR46796">
    <property type="entry name" value="HTH-TYPE TRANSCRIPTIONAL ACTIVATOR RHAS-RELATED"/>
    <property type="match status" value="1"/>
</dbReference>
<evidence type="ECO:0000256" key="3">
    <source>
        <dbReference type="ARBA" id="ARBA00023163"/>
    </source>
</evidence>
<evidence type="ECO:0000256" key="1">
    <source>
        <dbReference type="ARBA" id="ARBA00023015"/>
    </source>
</evidence>
<gene>
    <name evidence="5" type="ORF">SAMN05660686_02724</name>
</gene>
<comment type="caution">
    <text evidence="5">The sequence shown here is derived from an EMBL/GenBank/DDBJ whole genome shotgun (WGS) entry which is preliminary data.</text>
</comment>
<dbReference type="SMART" id="SM00342">
    <property type="entry name" value="HTH_ARAC"/>
    <property type="match status" value="1"/>
</dbReference>
<proteinExistence type="predicted"/>
<sequence length="356" mass="40007">MQRHPVTDGGTGVQRVPNTVFDVDMVARPERYDVWRDSISCIFQADADKEARGQDFHALVDANMFGPLMLARTESHEHVWRRTSAIMARDGMDHYMIQAYERGQLQWGGGLGDQTLPERGLLIVDLAQPLESRSSEFRNLSLIIPREMLDGALQSPNDQHMRVLSGEEPIVTLLRDHMVSLKNLADQMSLQQAVEIAPATVGLAAACLNTVVDEEAPSQAAGVAMAQLTVIRRFIETHLAEPALSADWIAGRVGVSRSKLYRLFDPFGGVVAYIRDRRLRRALLALSDSRERHRPIYDIALDAGYSSDAAFSRAFRSRYGVAPRDIRRTPYVYGDAIGDLDNVDRRYERWLHHLSV</sequence>
<dbReference type="InterPro" id="IPR018062">
    <property type="entry name" value="HTH_AraC-typ_CS"/>
</dbReference>
<keyword evidence="3" id="KW-0804">Transcription</keyword>
<evidence type="ECO:0000313" key="5">
    <source>
        <dbReference type="EMBL" id="SDF89456.1"/>
    </source>
</evidence>
<dbReference type="PANTHER" id="PTHR46796:SF6">
    <property type="entry name" value="ARAC SUBFAMILY"/>
    <property type="match status" value="1"/>
</dbReference>
<keyword evidence="1" id="KW-0805">Transcription regulation</keyword>
<feature type="domain" description="HTH araC/xylS-type" evidence="4">
    <location>
        <begin position="229"/>
        <end position="329"/>
    </location>
</feature>
<dbReference type="InterPro" id="IPR018060">
    <property type="entry name" value="HTH_AraC"/>
</dbReference>
<dbReference type="Proteomes" id="UP000198615">
    <property type="component" value="Unassembled WGS sequence"/>
</dbReference>
<dbReference type="RefSeq" id="WP_175474224.1">
    <property type="nucleotide sequence ID" value="NZ_FNBW01000007.1"/>
</dbReference>
<dbReference type="Gene3D" id="1.10.10.60">
    <property type="entry name" value="Homeodomain-like"/>
    <property type="match status" value="1"/>
</dbReference>
<dbReference type="GO" id="GO:0043565">
    <property type="term" value="F:sequence-specific DNA binding"/>
    <property type="evidence" value="ECO:0007669"/>
    <property type="project" value="InterPro"/>
</dbReference>
<dbReference type="EMBL" id="FNBW01000007">
    <property type="protein sequence ID" value="SDF89456.1"/>
    <property type="molecule type" value="Genomic_DNA"/>
</dbReference>
<keyword evidence="6" id="KW-1185">Reference proteome</keyword>
<protein>
    <submittedName>
        <fullName evidence="5">Transcriptional regulator, AraC family</fullName>
    </submittedName>
</protein>
<evidence type="ECO:0000256" key="2">
    <source>
        <dbReference type="ARBA" id="ARBA00023125"/>
    </source>
</evidence>
<keyword evidence="2" id="KW-0238">DNA-binding</keyword>
<dbReference type="PRINTS" id="PR00032">
    <property type="entry name" value="HTHARAC"/>
</dbReference>
<dbReference type="AlphaFoldDB" id="A0A8G2EYP8"/>
<dbReference type="Pfam" id="PF12833">
    <property type="entry name" value="HTH_18"/>
    <property type="match status" value="1"/>
</dbReference>
<reference evidence="5 6" key="1">
    <citation type="submission" date="2016-10" db="EMBL/GenBank/DDBJ databases">
        <authorList>
            <person name="Varghese N."/>
            <person name="Submissions S."/>
        </authorList>
    </citation>
    <scope>NUCLEOTIDE SEQUENCE [LARGE SCALE GENOMIC DNA]</scope>
    <source>
        <strain evidence="5 6">DSM 18839</strain>
    </source>
</reference>
<dbReference type="PROSITE" id="PS01124">
    <property type="entry name" value="HTH_ARAC_FAMILY_2"/>
    <property type="match status" value="1"/>
</dbReference>
<name>A0A8G2EYP8_9PROT</name>
<accession>A0A8G2EYP8</accession>
<dbReference type="InterPro" id="IPR009057">
    <property type="entry name" value="Homeodomain-like_sf"/>
</dbReference>
<organism evidence="5 6">
    <name type="scientific">Thalassobaculum litoreum DSM 18839</name>
    <dbReference type="NCBI Taxonomy" id="1123362"/>
    <lineage>
        <taxon>Bacteria</taxon>
        <taxon>Pseudomonadati</taxon>
        <taxon>Pseudomonadota</taxon>
        <taxon>Alphaproteobacteria</taxon>
        <taxon>Rhodospirillales</taxon>
        <taxon>Thalassobaculaceae</taxon>
        <taxon>Thalassobaculum</taxon>
    </lineage>
</organism>
<evidence type="ECO:0000313" key="6">
    <source>
        <dbReference type="Proteomes" id="UP000198615"/>
    </source>
</evidence>